<dbReference type="AlphaFoldDB" id="A0A2P6SIK5"/>
<name>A0A2P6SIK5_ROSCH</name>
<gene>
    <name evidence="2" type="ORF">RchiOBHm_Chr1g0360061</name>
</gene>
<feature type="region of interest" description="Disordered" evidence="1">
    <location>
        <begin position="1"/>
        <end position="20"/>
    </location>
</feature>
<protein>
    <submittedName>
        <fullName evidence="2">Uncharacterized protein</fullName>
    </submittedName>
</protein>
<comment type="caution">
    <text evidence="2">The sequence shown here is derived from an EMBL/GenBank/DDBJ whole genome shotgun (WGS) entry which is preliminary data.</text>
</comment>
<feature type="region of interest" description="Disordered" evidence="1">
    <location>
        <begin position="39"/>
        <end position="67"/>
    </location>
</feature>
<organism evidence="2 3">
    <name type="scientific">Rosa chinensis</name>
    <name type="common">China rose</name>
    <dbReference type="NCBI Taxonomy" id="74649"/>
    <lineage>
        <taxon>Eukaryota</taxon>
        <taxon>Viridiplantae</taxon>
        <taxon>Streptophyta</taxon>
        <taxon>Embryophyta</taxon>
        <taxon>Tracheophyta</taxon>
        <taxon>Spermatophyta</taxon>
        <taxon>Magnoliopsida</taxon>
        <taxon>eudicotyledons</taxon>
        <taxon>Gunneridae</taxon>
        <taxon>Pentapetalae</taxon>
        <taxon>rosids</taxon>
        <taxon>fabids</taxon>
        <taxon>Rosales</taxon>
        <taxon>Rosaceae</taxon>
        <taxon>Rosoideae</taxon>
        <taxon>Rosoideae incertae sedis</taxon>
        <taxon>Rosa</taxon>
    </lineage>
</organism>
<sequence>MGCGMSKWEPPPMGCGMSKWEQNHEADLPTKDYCEFSPDRPHHRKVCGQSNNVNKGVDSDDNIKDTDGQSNRLEVRMLSAGLATIV</sequence>
<dbReference type="Gramene" id="PRQ58508">
    <property type="protein sequence ID" value="PRQ58508"/>
    <property type="gene ID" value="RchiOBHm_Chr1g0360061"/>
</dbReference>
<evidence type="ECO:0000313" key="3">
    <source>
        <dbReference type="Proteomes" id="UP000238479"/>
    </source>
</evidence>
<reference evidence="2 3" key="1">
    <citation type="journal article" date="2018" name="Nat. Genet.">
        <title>The Rosa genome provides new insights in the design of modern roses.</title>
        <authorList>
            <person name="Bendahmane M."/>
        </authorList>
    </citation>
    <scope>NUCLEOTIDE SEQUENCE [LARGE SCALE GENOMIC DNA]</scope>
    <source>
        <strain evidence="3">cv. Old Blush</strain>
    </source>
</reference>
<evidence type="ECO:0000256" key="1">
    <source>
        <dbReference type="SAM" id="MobiDB-lite"/>
    </source>
</evidence>
<feature type="compositionally biased region" description="Basic and acidic residues" evidence="1">
    <location>
        <begin position="57"/>
        <end position="67"/>
    </location>
</feature>
<dbReference type="Proteomes" id="UP000238479">
    <property type="component" value="Chromosome 1"/>
</dbReference>
<evidence type="ECO:0000313" key="2">
    <source>
        <dbReference type="EMBL" id="PRQ58508.1"/>
    </source>
</evidence>
<dbReference type="EMBL" id="PDCK01000039">
    <property type="protein sequence ID" value="PRQ58508.1"/>
    <property type="molecule type" value="Genomic_DNA"/>
</dbReference>
<accession>A0A2P6SIK5</accession>
<keyword evidence="3" id="KW-1185">Reference proteome</keyword>
<proteinExistence type="predicted"/>